<dbReference type="OrthoDB" id="17656at2157"/>
<accession>A0A126QZX5</accession>
<evidence type="ECO:0000256" key="3">
    <source>
        <dbReference type="ARBA" id="ARBA00022833"/>
    </source>
</evidence>
<dbReference type="EMBL" id="FOTL01000003">
    <property type="protein sequence ID" value="SFL23437.1"/>
    <property type="molecule type" value="Genomic_DNA"/>
</dbReference>
<reference evidence="5 7" key="1">
    <citation type="journal article" date="2016" name="Genome Announc.">
        <title>Draft Genome Sequence of the Rumen Methanogen Methanobrevibacter olleyae YLM1.</title>
        <authorList>
            <person name="Kelly W.J."/>
            <person name="Li D."/>
            <person name="Lambie S.C."/>
            <person name="Cox F."/>
            <person name="Attwood G.T."/>
            <person name="Altermann E."/>
            <person name="Leahy S.C."/>
        </authorList>
    </citation>
    <scope>NUCLEOTIDE SEQUENCE [LARGE SCALE GENOMIC DNA]</scope>
    <source>
        <strain evidence="5 7">YLM1</strain>
    </source>
</reference>
<reference evidence="7" key="2">
    <citation type="submission" date="2016-02" db="EMBL/GenBank/DDBJ databases">
        <title>The draft genome sequence of the rumen methanogen Methanobrevibacter olleyae YLM1.</title>
        <authorList>
            <consortium name="New Zealand Agricultural Greenhouse Gas Research Centre/Pastoral Greenhouse Gas Research Consortium"/>
            <person name="Kelly W.J."/>
            <person name="Li D."/>
            <person name="Lambie S.C."/>
            <person name="Attwood G.T."/>
            <person name="Altermann E."/>
            <person name="Leahy S.C."/>
        </authorList>
    </citation>
    <scope>NUCLEOTIDE SEQUENCE [LARGE SCALE GENOMIC DNA]</scope>
    <source>
        <strain evidence="7">YLM1</strain>
    </source>
</reference>
<dbReference type="GeneID" id="28489416"/>
<keyword evidence="2" id="KW-0479">Metal-binding</keyword>
<sequence>MITTVVGSFGIDLKEPKTFVEKLKSSIGLYDPYKIAIEEAVKLQLNCGVDIIGDGQPRGDMVASFVKHIPGFSYEMNSSVILSKIRAPQVDIMIKDLKYAQKVLANEIKTRDMSPEEASRKGVKLILTGPSTIVHSSRIESFYKERNPAIIDCAYALRREVESAEKSGAKYVQIDDPFLSTGMVDLKVAKESIAILTDGIEIPMAMHVCGNLNECFKDIAKFPIDILDCEFAGNNVNIGVLEENADLLKGKKLGFGCVDSALNAVDDKEEVKALIQRGIDAVGKEKMILDPDCGLRKVDIPIAMEKLKIISDLAKEFN</sequence>
<dbReference type="InterPro" id="IPR002629">
    <property type="entry name" value="Met_Synth_C/arc"/>
</dbReference>
<evidence type="ECO:0000313" key="5">
    <source>
        <dbReference type="EMBL" id="AMK15670.1"/>
    </source>
</evidence>
<proteinExistence type="predicted"/>
<organism evidence="5 7">
    <name type="scientific">Methanobrevibacter olleyae</name>
    <dbReference type="NCBI Taxonomy" id="294671"/>
    <lineage>
        <taxon>Archaea</taxon>
        <taxon>Methanobacteriati</taxon>
        <taxon>Methanobacteriota</taxon>
        <taxon>Methanomada group</taxon>
        <taxon>Methanobacteria</taxon>
        <taxon>Methanobacteriales</taxon>
        <taxon>Methanobacteriaceae</taxon>
        <taxon>Methanobrevibacter</taxon>
    </lineage>
</organism>
<feature type="domain" description="Cobalamin-independent methionine synthase MetE C-terminal/archaeal" evidence="4">
    <location>
        <begin position="1"/>
        <end position="315"/>
    </location>
</feature>
<gene>
    <name evidence="6" type="ORF">SAMN02910297_00300</name>
    <name evidence="5" type="ORF">YLM1_1113</name>
</gene>
<dbReference type="EMBL" id="CP014265">
    <property type="protein sequence ID" value="AMK15670.1"/>
    <property type="molecule type" value="Genomic_DNA"/>
</dbReference>
<evidence type="ECO:0000313" key="8">
    <source>
        <dbReference type="Proteomes" id="UP000183442"/>
    </source>
</evidence>
<dbReference type="AlphaFoldDB" id="A0A126QZX5"/>
<dbReference type="PANTHER" id="PTHR30519">
    <property type="entry name" value="5-METHYLTETRAHYDROPTEROYLTRIGLUTAMATE--HOMOCYSTEINE METHYLTRANSFERASE"/>
    <property type="match status" value="1"/>
</dbReference>
<dbReference type="PATRIC" id="fig|294671.3.peg.1164"/>
<dbReference type="Proteomes" id="UP000066376">
    <property type="component" value="Chromosome"/>
</dbReference>
<dbReference type="CDD" id="cd03311">
    <property type="entry name" value="CIMS_C_terminal_like"/>
    <property type="match status" value="1"/>
</dbReference>
<dbReference type="RefSeq" id="WP_067147093.1">
    <property type="nucleotide sequence ID" value="NZ_CP014265.1"/>
</dbReference>
<comment type="cofactor">
    <cofactor evidence="1">
        <name>Zn(2+)</name>
        <dbReference type="ChEBI" id="CHEBI:29105"/>
    </cofactor>
</comment>
<evidence type="ECO:0000256" key="2">
    <source>
        <dbReference type="ARBA" id="ARBA00022723"/>
    </source>
</evidence>
<dbReference type="SUPFAM" id="SSF51726">
    <property type="entry name" value="UROD/MetE-like"/>
    <property type="match status" value="1"/>
</dbReference>
<dbReference type="InterPro" id="IPR038071">
    <property type="entry name" value="UROD/MetE-like_sf"/>
</dbReference>
<name>A0A126QZX5_METOL</name>
<dbReference type="Gene3D" id="3.20.20.210">
    <property type="match status" value="1"/>
</dbReference>
<evidence type="ECO:0000256" key="1">
    <source>
        <dbReference type="ARBA" id="ARBA00001947"/>
    </source>
</evidence>
<dbReference type="Pfam" id="PF01717">
    <property type="entry name" value="Meth_synt_2"/>
    <property type="match status" value="1"/>
</dbReference>
<protein>
    <submittedName>
        <fullName evidence="6">5-methyltetrahydropteroyltriglutamate--homocysteine methyltransferase</fullName>
    </submittedName>
    <submittedName>
        <fullName evidence="5">Methionine synthase MetE</fullName>
    </submittedName>
</protein>
<dbReference type="GO" id="GO:0009086">
    <property type="term" value="P:methionine biosynthetic process"/>
    <property type="evidence" value="ECO:0007669"/>
    <property type="project" value="InterPro"/>
</dbReference>
<dbReference type="Proteomes" id="UP000183442">
    <property type="component" value="Unassembled WGS sequence"/>
</dbReference>
<evidence type="ECO:0000313" key="7">
    <source>
        <dbReference type="Proteomes" id="UP000066376"/>
    </source>
</evidence>
<reference evidence="8" key="3">
    <citation type="submission" date="2016-10" db="EMBL/GenBank/DDBJ databases">
        <authorList>
            <person name="Varghese N."/>
        </authorList>
    </citation>
    <scope>NUCLEOTIDE SEQUENCE [LARGE SCALE GENOMIC DNA]</scope>
    <source>
        <strain evidence="8">DSM 16632</strain>
    </source>
</reference>
<keyword evidence="7" id="KW-1185">Reference proteome</keyword>
<dbReference type="STRING" id="294671.YLM1_1113"/>
<evidence type="ECO:0000313" key="6">
    <source>
        <dbReference type="EMBL" id="SFL23437.1"/>
    </source>
</evidence>
<dbReference type="KEGG" id="mol:YLM1_1113"/>
<keyword evidence="6" id="KW-0808">Transferase</keyword>
<evidence type="ECO:0000259" key="4">
    <source>
        <dbReference type="Pfam" id="PF01717"/>
    </source>
</evidence>
<keyword evidence="3" id="KW-0862">Zinc</keyword>
<dbReference type="GO" id="GO:0008270">
    <property type="term" value="F:zinc ion binding"/>
    <property type="evidence" value="ECO:0007669"/>
    <property type="project" value="InterPro"/>
</dbReference>
<dbReference type="NCBIfam" id="NF002119">
    <property type="entry name" value="PRK00957.1"/>
    <property type="match status" value="1"/>
</dbReference>
<dbReference type="GO" id="GO:0003871">
    <property type="term" value="F:5-methyltetrahydropteroyltriglutamate-homocysteine S-methyltransferase activity"/>
    <property type="evidence" value="ECO:0007669"/>
    <property type="project" value="InterPro"/>
</dbReference>
<reference evidence="6" key="4">
    <citation type="submission" date="2016-10" db="EMBL/GenBank/DDBJ databases">
        <authorList>
            <person name="de Groot N.N."/>
        </authorList>
    </citation>
    <scope>NUCLEOTIDE SEQUENCE [LARGE SCALE GENOMIC DNA]</scope>
    <source>
        <strain evidence="6">DSM 16632</strain>
    </source>
</reference>
<dbReference type="GO" id="GO:0032259">
    <property type="term" value="P:methylation"/>
    <property type="evidence" value="ECO:0007669"/>
    <property type="project" value="UniProtKB-KW"/>
</dbReference>
<keyword evidence="6" id="KW-0489">Methyltransferase</keyword>